<dbReference type="AlphaFoldDB" id="A0A1W1E978"/>
<dbReference type="InterPro" id="IPR001482">
    <property type="entry name" value="T2SS/T4SS_dom"/>
</dbReference>
<dbReference type="PROSITE" id="PS00662">
    <property type="entry name" value="T2SP_E"/>
    <property type="match status" value="1"/>
</dbReference>
<sequence length="504" mass="56559">MLSFPHFQDIDFELLWEEGINHKIALKHELLFALVEGRKYAIVEKERMADALNYLAKLDLDYAVATADRESFERLKNKFLEIQTGSEFEEMSTTTEDLIEVESDLLEFIRNSQDLLSSEASAPIIKLVNSLFFQALQKEASDIHIESQEHKGEVRLRIDGALKKHLDLDKMIIGLVINRIKVISNLDISEKRVPQDGRTQISISGKTLDVRVSVLPTYHGERVVMRILAQSEHIPTLESLGFQDDITRQLYKLLSHAHGMILVTGPTGSGKSTTLHACLQHIATPDKNIITVEDPVEYNADNISQIQVNEKVGLTFSAGLRSILRQDPDIIMVGEIRDSETADIALRSALTGHLLLSTLHTNDATSSLSRLMDMGVENFLISSTLLGVLAQRLARKLCEHCKQEVNLSSSVTEELGLPSEHRYFGAKGCKHCDFTGYKGRQAIGELFLIDDEVKNMMKDGFNDHQIREAMKQRGMRTISDKLKEMLLAGTTSYEEAIRVGLMDG</sequence>
<dbReference type="FunFam" id="3.40.50.300:FF:000398">
    <property type="entry name" value="Type IV pilus assembly ATPase PilB"/>
    <property type="match status" value="1"/>
</dbReference>
<dbReference type="GO" id="GO:0005524">
    <property type="term" value="F:ATP binding"/>
    <property type="evidence" value="ECO:0007669"/>
    <property type="project" value="UniProtKB-KW"/>
</dbReference>
<dbReference type="GO" id="GO:0016887">
    <property type="term" value="F:ATP hydrolysis activity"/>
    <property type="evidence" value="ECO:0007669"/>
    <property type="project" value="TreeGrafter"/>
</dbReference>
<dbReference type="InterPro" id="IPR027417">
    <property type="entry name" value="P-loop_NTPase"/>
</dbReference>
<accession>A0A1W1E978</accession>
<evidence type="ECO:0000256" key="1">
    <source>
        <dbReference type="ARBA" id="ARBA00022741"/>
    </source>
</evidence>
<dbReference type="Gene3D" id="3.30.450.90">
    <property type="match status" value="1"/>
</dbReference>
<dbReference type="SUPFAM" id="SSF52540">
    <property type="entry name" value="P-loop containing nucleoside triphosphate hydrolases"/>
    <property type="match status" value="1"/>
</dbReference>
<dbReference type="PANTHER" id="PTHR30258:SF2">
    <property type="entry name" value="COMG OPERON PROTEIN 1"/>
    <property type="match status" value="1"/>
</dbReference>
<dbReference type="InterPro" id="IPR003593">
    <property type="entry name" value="AAA+_ATPase"/>
</dbReference>
<dbReference type="FunFam" id="3.30.450.90:FF:000001">
    <property type="entry name" value="Type II secretion system ATPase GspE"/>
    <property type="match status" value="1"/>
</dbReference>
<proteinExistence type="predicted"/>
<dbReference type="SMART" id="SM00382">
    <property type="entry name" value="AAA"/>
    <property type="match status" value="1"/>
</dbReference>
<dbReference type="EMBL" id="FPIB01000017">
    <property type="protein sequence ID" value="SFV90494.1"/>
    <property type="molecule type" value="Genomic_DNA"/>
</dbReference>
<gene>
    <name evidence="4" type="ORF">MNB_SV-4-819</name>
</gene>
<protein>
    <submittedName>
        <fullName evidence="4">Type IV fimbrial assembly, ATPase PilB</fullName>
    </submittedName>
</protein>
<evidence type="ECO:0000259" key="3">
    <source>
        <dbReference type="PROSITE" id="PS00662"/>
    </source>
</evidence>
<dbReference type="PANTHER" id="PTHR30258">
    <property type="entry name" value="TYPE II SECRETION SYSTEM PROTEIN GSPE-RELATED"/>
    <property type="match status" value="1"/>
</dbReference>
<name>A0A1W1E978_9ZZZZ</name>
<dbReference type="CDD" id="cd01129">
    <property type="entry name" value="PulE-GspE-like"/>
    <property type="match status" value="1"/>
</dbReference>
<dbReference type="GO" id="GO:0005886">
    <property type="term" value="C:plasma membrane"/>
    <property type="evidence" value="ECO:0007669"/>
    <property type="project" value="TreeGrafter"/>
</dbReference>
<dbReference type="Pfam" id="PF00437">
    <property type="entry name" value="T2SSE"/>
    <property type="match status" value="1"/>
</dbReference>
<feature type="domain" description="Bacterial type II secretion system protein E" evidence="3">
    <location>
        <begin position="324"/>
        <end position="338"/>
    </location>
</feature>
<evidence type="ECO:0000313" key="4">
    <source>
        <dbReference type="EMBL" id="SFV90494.1"/>
    </source>
</evidence>
<keyword evidence="2" id="KW-0067">ATP-binding</keyword>
<evidence type="ECO:0000256" key="2">
    <source>
        <dbReference type="ARBA" id="ARBA00022840"/>
    </source>
</evidence>
<reference evidence="4" key="1">
    <citation type="submission" date="2016-10" db="EMBL/GenBank/DDBJ databases">
        <authorList>
            <person name="de Groot N.N."/>
        </authorList>
    </citation>
    <scope>NUCLEOTIDE SEQUENCE</scope>
</reference>
<organism evidence="4">
    <name type="scientific">hydrothermal vent metagenome</name>
    <dbReference type="NCBI Taxonomy" id="652676"/>
    <lineage>
        <taxon>unclassified sequences</taxon>
        <taxon>metagenomes</taxon>
        <taxon>ecological metagenomes</taxon>
    </lineage>
</organism>
<dbReference type="Gene3D" id="3.40.50.300">
    <property type="entry name" value="P-loop containing nucleotide triphosphate hydrolases"/>
    <property type="match status" value="1"/>
</dbReference>
<keyword evidence="1" id="KW-0547">Nucleotide-binding</keyword>